<dbReference type="Proteomes" id="UP000477782">
    <property type="component" value="Unassembled WGS sequence"/>
</dbReference>
<organism evidence="3 4">
    <name type="scientific">Tabrizicola oligotrophica</name>
    <dbReference type="NCBI Taxonomy" id="2710650"/>
    <lineage>
        <taxon>Bacteria</taxon>
        <taxon>Pseudomonadati</taxon>
        <taxon>Pseudomonadota</taxon>
        <taxon>Alphaproteobacteria</taxon>
        <taxon>Rhodobacterales</taxon>
        <taxon>Paracoccaceae</taxon>
        <taxon>Tabrizicola</taxon>
    </lineage>
</organism>
<evidence type="ECO:0000313" key="3">
    <source>
        <dbReference type="EMBL" id="NEY90928.1"/>
    </source>
</evidence>
<sequence>MFERIKALVERWNEVREVDALTDRDLDDLGMSRAQVEAFVRMPHDVPDRVIAMAAIFGLSEDEVKADHAEWLELLETCGTCHDRGACRLVLDRGELSRPQDCSFCLNAHQFEAKTHQHA</sequence>
<keyword evidence="4" id="KW-1185">Reference proteome</keyword>
<dbReference type="InterPro" id="IPR045601">
    <property type="entry name" value="DUF6455"/>
</dbReference>
<dbReference type="RefSeq" id="WP_164625857.1">
    <property type="nucleotide sequence ID" value="NZ_JAAIVJ010000006.1"/>
</dbReference>
<proteinExistence type="predicted"/>
<accession>A0A6M0QTW3</accession>
<dbReference type="InterPro" id="IPR009506">
    <property type="entry name" value="YjiS-like"/>
</dbReference>
<evidence type="ECO:0000259" key="2">
    <source>
        <dbReference type="Pfam" id="PF20056"/>
    </source>
</evidence>
<name>A0A6M0QTW3_9RHOB</name>
<evidence type="ECO:0000313" key="4">
    <source>
        <dbReference type="Proteomes" id="UP000477782"/>
    </source>
</evidence>
<feature type="domain" description="DUF6455" evidence="2">
    <location>
        <begin position="65"/>
        <end position="113"/>
    </location>
</feature>
<feature type="domain" description="YjiS-like" evidence="1">
    <location>
        <begin position="2"/>
        <end position="37"/>
    </location>
</feature>
<dbReference type="Pfam" id="PF06568">
    <property type="entry name" value="YjiS-like"/>
    <property type="match status" value="1"/>
</dbReference>
<gene>
    <name evidence="3" type="ORF">G4Z14_11525</name>
</gene>
<dbReference type="Pfam" id="PF20056">
    <property type="entry name" value="DUF6455"/>
    <property type="match status" value="1"/>
</dbReference>
<comment type="caution">
    <text evidence="3">The sequence shown here is derived from an EMBL/GenBank/DDBJ whole genome shotgun (WGS) entry which is preliminary data.</text>
</comment>
<reference evidence="3 4" key="1">
    <citation type="submission" date="2020-02" db="EMBL/GenBank/DDBJ databases">
        <authorList>
            <person name="Chen W.-M."/>
        </authorList>
    </citation>
    <scope>NUCLEOTIDE SEQUENCE [LARGE SCALE GENOMIC DNA]</scope>
    <source>
        <strain evidence="3 4">KMS-5</strain>
    </source>
</reference>
<dbReference type="AlphaFoldDB" id="A0A6M0QTW3"/>
<evidence type="ECO:0000259" key="1">
    <source>
        <dbReference type="Pfam" id="PF06568"/>
    </source>
</evidence>
<dbReference type="EMBL" id="JAAIVJ010000006">
    <property type="protein sequence ID" value="NEY90928.1"/>
    <property type="molecule type" value="Genomic_DNA"/>
</dbReference>
<protein>
    <submittedName>
        <fullName evidence="3">DUF1127 domain-containing protein</fullName>
    </submittedName>
</protein>